<name>A0A485L7S6_9STRA</name>
<feature type="repeat" description="ANK" evidence="3">
    <location>
        <begin position="1705"/>
        <end position="1737"/>
    </location>
</feature>
<dbReference type="PANTHER" id="PTHR24198:SF165">
    <property type="entry name" value="ANKYRIN REPEAT-CONTAINING PROTEIN-RELATED"/>
    <property type="match status" value="1"/>
</dbReference>
<dbReference type="PROSITE" id="PS50088">
    <property type="entry name" value="ANK_REPEAT"/>
    <property type="match status" value="10"/>
</dbReference>
<protein>
    <submittedName>
        <fullName evidence="5">Aste57867_17464 protein</fullName>
    </submittedName>
</protein>
<feature type="repeat" description="ANK" evidence="3">
    <location>
        <begin position="720"/>
        <end position="752"/>
    </location>
</feature>
<dbReference type="SUPFAM" id="SSF48403">
    <property type="entry name" value="Ankyrin repeat"/>
    <property type="match status" value="7"/>
</dbReference>
<proteinExistence type="predicted"/>
<feature type="repeat" description="ANK" evidence="3">
    <location>
        <begin position="820"/>
        <end position="852"/>
    </location>
</feature>
<evidence type="ECO:0000313" key="6">
    <source>
        <dbReference type="Proteomes" id="UP000332933"/>
    </source>
</evidence>
<dbReference type="PANTHER" id="PTHR24198">
    <property type="entry name" value="ANKYRIN REPEAT AND PROTEIN KINASE DOMAIN-CONTAINING PROTEIN"/>
    <property type="match status" value="1"/>
</dbReference>
<evidence type="ECO:0000313" key="5">
    <source>
        <dbReference type="EMBL" id="VFT94218.1"/>
    </source>
</evidence>
<dbReference type="Pfam" id="PF12796">
    <property type="entry name" value="Ank_2"/>
    <property type="match status" value="6"/>
</dbReference>
<feature type="repeat" description="ANK" evidence="3">
    <location>
        <begin position="1973"/>
        <end position="2005"/>
    </location>
</feature>
<dbReference type="EMBL" id="CAADRA010006187">
    <property type="protein sequence ID" value="VFT94218.1"/>
    <property type="molecule type" value="Genomic_DNA"/>
</dbReference>
<keyword evidence="1" id="KW-0677">Repeat</keyword>
<evidence type="ECO:0000256" key="1">
    <source>
        <dbReference type="ARBA" id="ARBA00022737"/>
    </source>
</evidence>
<dbReference type="PROSITE" id="PS50297">
    <property type="entry name" value="ANK_REP_REGION"/>
    <property type="match status" value="6"/>
</dbReference>
<evidence type="ECO:0000256" key="3">
    <source>
        <dbReference type="PROSITE-ProRule" id="PRU00023"/>
    </source>
</evidence>
<dbReference type="PRINTS" id="PR01415">
    <property type="entry name" value="ANKYRIN"/>
</dbReference>
<accession>A0A485L7S6</accession>
<dbReference type="SMART" id="SM00248">
    <property type="entry name" value="ANK"/>
    <property type="match status" value="24"/>
</dbReference>
<dbReference type="OrthoDB" id="74962at2759"/>
<dbReference type="EMBL" id="VJMH01006166">
    <property type="protein sequence ID" value="KAF0691286.1"/>
    <property type="molecule type" value="Genomic_DNA"/>
</dbReference>
<reference evidence="4" key="2">
    <citation type="submission" date="2019-06" db="EMBL/GenBank/DDBJ databases">
        <title>Genomics analysis of Aphanomyces spp. identifies a new class of oomycete effector associated with host adaptation.</title>
        <authorList>
            <person name="Gaulin E."/>
        </authorList>
    </citation>
    <scope>NUCLEOTIDE SEQUENCE</scope>
    <source>
        <strain evidence="4">CBS 578.67</strain>
    </source>
</reference>
<keyword evidence="2 3" id="KW-0040">ANK repeat</keyword>
<evidence type="ECO:0000313" key="4">
    <source>
        <dbReference type="EMBL" id="KAF0691286.1"/>
    </source>
</evidence>
<reference evidence="5 6" key="1">
    <citation type="submission" date="2019-03" db="EMBL/GenBank/DDBJ databases">
        <authorList>
            <person name="Gaulin E."/>
            <person name="Dumas B."/>
        </authorList>
    </citation>
    <scope>NUCLEOTIDE SEQUENCE [LARGE SCALE GENOMIC DNA]</scope>
    <source>
        <strain evidence="5">CBS 568.67</strain>
    </source>
</reference>
<feature type="repeat" description="ANK" evidence="3">
    <location>
        <begin position="1067"/>
        <end position="1096"/>
    </location>
</feature>
<feature type="repeat" description="ANK" evidence="3">
    <location>
        <begin position="1036"/>
        <end position="1064"/>
    </location>
</feature>
<dbReference type="Proteomes" id="UP000332933">
    <property type="component" value="Unassembled WGS sequence"/>
</dbReference>
<dbReference type="InterPro" id="IPR002110">
    <property type="entry name" value="Ankyrin_rpt"/>
</dbReference>
<organism evidence="5 6">
    <name type="scientific">Aphanomyces stellatus</name>
    <dbReference type="NCBI Taxonomy" id="120398"/>
    <lineage>
        <taxon>Eukaryota</taxon>
        <taxon>Sar</taxon>
        <taxon>Stramenopiles</taxon>
        <taxon>Oomycota</taxon>
        <taxon>Saprolegniomycetes</taxon>
        <taxon>Saprolegniales</taxon>
        <taxon>Verrucalvaceae</taxon>
        <taxon>Aphanomyces</taxon>
    </lineage>
</organism>
<feature type="repeat" description="ANK" evidence="3">
    <location>
        <begin position="787"/>
        <end position="819"/>
    </location>
</feature>
<evidence type="ECO:0000256" key="2">
    <source>
        <dbReference type="ARBA" id="ARBA00023043"/>
    </source>
</evidence>
<feature type="repeat" description="ANK" evidence="3">
    <location>
        <begin position="2355"/>
        <end position="2387"/>
    </location>
</feature>
<gene>
    <name evidence="5" type="primary">Aste57867_17464</name>
    <name evidence="4" type="ORF">As57867_017404</name>
    <name evidence="5" type="ORF">ASTE57867_17464</name>
</gene>
<dbReference type="Gene3D" id="1.25.40.20">
    <property type="entry name" value="Ankyrin repeat-containing domain"/>
    <property type="match status" value="9"/>
</dbReference>
<feature type="repeat" description="ANK" evidence="3">
    <location>
        <begin position="1230"/>
        <end position="1262"/>
    </location>
</feature>
<sequence length="2460" mass="269771">MGTAPSSLRVHAEFRQHIRHWDILDVMAARTKYKLLTLRFCVNMEQLSVILGRQMPDPLVGLIFQVFAPKSIRVPPPIPVVDVIEVFVGLILVCQATLAQRVAFIFDLMDVQSTGRLGECDLSVRTSSISLLCAVARSIVKMTSPPYAVLPETVQKFGLAGLALEAKRVNTIDKPTFCHWALHNPIFDSYLRVCTGQDLPRLYVGLEKTNSFVGYIEFDSIAHMQSISVAGLRILAIQQMRSRLPLEFDFLGQGRRVDRLNETNVKGWTLIPFALLGTPGMAFHTKDADYQAKAAALVGTTSGPHPNQRPFPSFQFSHHHHVVESYAQKTRRVQPIHKHVQFRLDGPRLWWRPSQTWSGDWLVNQSRLGSHEKAGLKRKLKKLAVPTGLVVKDTAGRILSNNPTLQHMQSKLRLLAMDTQLAMTMNSSSHETKSSSMLHPDDATVLLVDLEQSRSHTRLLGTTNCPKIHPVPFGPQVVDAHVELPNSWSRVATSIRLHADEVQSFPVVWIRPLAIEPSPLDEIELSVATPSSLVVAVLQTLGDKQRINDQDVCGRTLLHHTAAFGHYRLLDALLAEHALVDVGDAQRNTALHLAAARGRLKEVSALLTNGASTIALNVHHQVPLLLALYGADRHKAKVKPTAMDVLTKYSTIHQVIDLLWDRTPATAWHVPDLYGVSIFQLEQAIFGDLFEAARAGLVARIQHLLESKKVADISTTMSTLQRTALHEACERGRYNACDYLVSQGIDVFCQDCRGATALHVATTRGYDKIVELVVHKYPKSTLLQDVNGNTALHLAIERRRVSIALYLIHHMAEIDMPNAFGATPLHVACLMGNLSIASVLLDAGANPTTNTYTRPVALSRRRRHLLGLFWKKGLGTPIVVESPIECLLLGWANDIHNATYLELFQRLLAMHAWPSIHVVDVTNTPLAHTLVARLATNPSVVVECLTELSTRQLLSVNGQDQHGNTLLLVECKRVCGAQDTSLAVVRCLVDLGANVHLPNHTKQLPLQCAAFHGHDALLDVLLETIPPDTLGRSTQAADSALHMACLAGHLSTVQRLLSRGAALNNCAGETPLCCAIRSGKADVVQYLLHRGADVNVWCPLSPRLTVFGQTFGLADATTAMGSPLTVVVQLASRTFQPQTNDLAPTHPEVLAENQHVYLSKAELGHRDRWHTWSRIATMLGEKLLQVDAALKIHVYATDVARACLLGFWAVASQLLTHRRIVFPRMCDVVVSKEAIHYAAAAGQTAVVAALVASGVNPNVKVQHILRASHIASARTARCVVGPLYFAYARGQLVTAATLHLLGASVETLPRHGSTIVLDGGWTAWMKLGYLQRKIHRPPRLFCQHANMVRHLEVATRLSVGLVHVACMRGSLDLLQLYCDAGLSLHEVTAVDGHTPLTLAIQAEHVHVVQWIVDHHVQALHVKARHVPLATACGLPRTSTAKQALVSLLMHHVSLNDVGGDGHTAVDRAALVGDDTTVDALLQANATPTVRTVVAALQGKSRAAVARLAASLVGLQCATFDHLLQLFILASSQQQWPLVAHVLALADAAIDPIATWIRRAASCCLILHRAAAANQVDVVRQLLATGVPPDLVVVEIPETRSPIWYAAIHGAVDTFLALVLHLPPQQSCLPAMQRKVPWTLNALSLPLHSIDSSDTVRLDGGAATCSWRNLSVMSCYQTPPTRALRLIHRCLQYWTALGQRQPHNQDNQTLMHLVAQHGDVATMLALVDAGAKLDVVNNQMQTPAMVAAQRSDASGTRLLASMWPRLTDDDKVRTCHSCTQSREINDASLAFCLQEPKYFKGMHYAPAIRAGHAHAIQLLRSANIPVECTVWQTLATVLHSKQGKRCRPMVESLLPVLDITVAVALVAEIAAAAAMLHWWPIVQHLLHLFSIPLTKALNQSKQTTRSVLHDAVLAGQHQVIQHLLQQGWELTQDGRGQTPLHVIAWIGDLSIMELFQRCLPSDKLTAALHAQDTKGRTVLHVAAMRGHLDVFDALQAAGANAETRAQDGWTAALVAAKHNQLQIVMRLVLQKPPATTLETPQHESITIVAAKYGAFRIVSWLLLTLNLTAGAVVGLASTDGKTLVHFAALFNQLPVLTANPCLLQAINTKDVYGCLPLHYALMAGRLEAIEYLCWNGASAAGLIQSPLLATETFDVAMVLQWSPLPGWFSHLLDDHPVKTTTTTPSHHAIDMRSWAFPQTTLLEFATTMGLTHTTMYLMGILRYLPQLCLGTVEVRQRIFMGAVGHNQVDAVDVLLSADVVEAADKPHHYFGDFVDIAVQHSARRGLEAMALCLLRHWKSRHASRPDESAMSLASSQLDFAVHFAVVLQHACIYGRLALIRDLVARGGASILHTRVDEGAALAYAFAFGQLGAVQLLLQLGADMGALDAYHAPSLKRWLEFQQPQHVQIEWSPHPPVALATKKRRRSFCGPVEEYDVVERLPREMLEAIVQSPRDNSVKDEA</sequence>
<feature type="repeat" description="ANK" evidence="3">
    <location>
        <begin position="586"/>
        <end position="618"/>
    </location>
</feature>
<keyword evidence="6" id="KW-1185">Reference proteome</keyword>
<dbReference type="InterPro" id="IPR036770">
    <property type="entry name" value="Ankyrin_rpt-contain_sf"/>
</dbReference>